<evidence type="ECO:0000313" key="3">
    <source>
        <dbReference type="Proteomes" id="UP001265746"/>
    </source>
</evidence>
<accession>A0AAD9VWI8</accession>
<keyword evidence="1" id="KW-0472">Membrane</keyword>
<organism evidence="2 3">
    <name type="scientific">Phomopsis amygdali</name>
    <name type="common">Fusicoccum amygdali</name>
    <dbReference type="NCBI Taxonomy" id="1214568"/>
    <lineage>
        <taxon>Eukaryota</taxon>
        <taxon>Fungi</taxon>
        <taxon>Dikarya</taxon>
        <taxon>Ascomycota</taxon>
        <taxon>Pezizomycotina</taxon>
        <taxon>Sordariomycetes</taxon>
        <taxon>Sordariomycetidae</taxon>
        <taxon>Diaporthales</taxon>
        <taxon>Diaporthaceae</taxon>
        <taxon>Diaporthe</taxon>
    </lineage>
</organism>
<keyword evidence="3" id="KW-1185">Reference proteome</keyword>
<dbReference type="AlphaFoldDB" id="A0AAD9VWI8"/>
<sequence length="69" mass="7688">MAWHDKLIGLFVFFTVLNTISVGLRVLVRTKLTKGAFGWDDVALVFTYVSSNATWPLYIFDSSESSPAS</sequence>
<name>A0AAD9VWI8_PHOAM</name>
<evidence type="ECO:0000256" key="1">
    <source>
        <dbReference type="SAM" id="Phobius"/>
    </source>
</evidence>
<dbReference type="EMBL" id="JAUJFL010000011">
    <property type="protein sequence ID" value="KAK2596286.1"/>
    <property type="molecule type" value="Genomic_DNA"/>
</dbReference>
<dbReference type="Proteomes" id="UP001265746">
    <property type="component" value="Unassembled WGS sequence"/>
</dbReference>
<evidence type="ECO:0000313" key="2">
    <source>
        <dbReference type="EMBL" id="KAK2596286.1"/>
    </source>
</evidence>
<keyword evidence="1" id="KW-1133">Transmembrane helix</keyword>
<keyword evidence="1" id="KW-0812">Transmembrane</keyword>
<protein>
    <submittedName>
        <fullName evidence="2">Uncharacterized protein</fullName>
    </submittedName>
</protein>
<feature type="transmembrane region" description="Helical" evidence="1">
    <location>
        <begin position="6"/>
        <end position="28"/>
    </location>
</feature>
<gene>
    <name evidence="2" type="ORF">N8I77_013182</name>
</gene>
<proteinExistence type="predicted"/>
<comment type="caution">
    <text evidence="2">The sequence shown here is derived from an EMBL/GenBank/DDBJ whole genome shotgun (WGS) entry which is preliminary data.</text>
</comment>
<reference evidence="2" key="1">
    <citation type="submission" date="2023-06" db="EMBL/GenBank/DDBJ databases">
        <authorList>
            <person name="Noh H."/>
        </authorList>
    </citation>
    <scope>NUCLEOTIDE SEQUENCE</scope>
    <source>
        <strain evidence="2">DUCC20226</strain>
    </source>
</reference>